<organism evidence="2 3">
    <name type="scientific">Listeria booriae</name>
    <dbReference type="NCBI Taxonomy" id="1552123"/>
    <lineage>
        <taxon>Bacteria</taxon>
        <taxon>Bacillati</taxon>
        <taxon>Bacillota</taxon>
        <taxon>Bacilli</taxon>
        <taxon>Bacillales</taxon>
        <taxon>Listeriaceae</taxon>
        <taxon>Listeria</taxon>
    </lineage>
</organism>
<protein>
    <recommendedName>
        <fullName evidence="1">DUF6985 domain-containing protein</fullName>
    </recommendedName>
</protein>
<dbReference type="RefSeq" id="WP_185428775.1">
    <property type="nucleotide sequence ID" value="NZ_JAARRW010000002.1"/>
</dbReference>
<comment type="caution">
    <text evidence="2">The sequence shown here is derived from an EMBL/GenBank/DDBJ whole genome shotgun (WGS) entry which is preliminary data.</text>
</comment>
<dbReference type="EMBL" id="JAARRW010000002">
    <property type="protein sequence ID" value="MBC1561424.1"/>
    <property type="molecule type" value="Genomic_DNA"/>
</dbReference>
<evidence type="ECO:0000259" key="1">
    <source>
        <dbReference type="Pfam" id="PF22481"/>
    </source>
</evidence>
<sequence length="161" mass="18865">MADNINHEVFGNLEFDYGWVKKIELELFGEKRELEIVIDADEDADFEPAQIESYKEFFKAIDTRVQDAELATFEFYQKESPDIRAQYGNDTDVDRYVPKISKKEELYKLVTPKQIIFPMVFDDTEREAGFLCDCSWEIEHGLGIKFENEIVNEVGFQDILL</sequence>
<dbReference type="Proteomes" id="UP000541955">
    <property type="component" value="Unassembled WGS sequence"/>
</dbReference>
<accession>A0A7X0XI21</accession>
<dbReference type="InterPro" id="IPR054254">
    <property type="entry name" value="DUF6985"/>
</dbReference>
<name>A0A7X0XI21_9LIST</name>
<feature type="domain" description="DUF6985" evidence="1">
    <location>
        <begin position="9"/>
        <end position="160"/>
    </location>
</feature>
<dbReference type="AlphaFoldDB" id="A0A7X0XI21"/>
<reference evidence="2 3" key="1">
    <citation type="submission" date="2020-03" db="EMBL/GenBank/DDBJ databases">
        <title>Soil Listeria distribution.</title>
        <authorList>
            <person name="Liao J."/>
            <person name="Wiedmann M."/>
        </authorList>
    </citation>
    <scope>NUCLEOTIDE SEQUENCE [LARGE SCALE GENOMIC DNA]</scope>
    <source>
        <strain evidence="2 3">FSL L7-1387</strain>
    </source>
</reference>
<gene>
    <name evidence="2" type="ORF">HB902_05030</name>
</gene>
<evidence type="ECO:0000313" key="3">
    <source>
        <dbReference type="Proteomes" id="UP000541955"/>
    </source>
</evidence>
<proteinExistence type="predicted"/>
<dbReference type="Pfam" id="PF22481">
    <property type="entry name" value="DUF6985"/>
    <property type="match status" value="1"/>
</dbReference>
<evidence type="ECO:0000313" key="2">
    <source>
        <dbReference type="EMBL" id="MBC1561424.1"/>
    </source>
</evidence>